<dbReference type="NCBIfam" id="NF009920">
    <property type="entry name" value="PRK13381.1"/>
    <property type="match status" value="1"/>
</dbReference>
<evidence type="ECO:0000256" key="6">
    <source>
        <dbReference type="ARBA" id="ARBA00022833"/>
    </source>
</evidence>
<dbReference type="EMBL" id="UAPV01000001">
    <property type="protein sequence ID" value="SPT70819.1"/>
    <property type="molecule type" value="Genomic_DNA"/>
</dbReference>
<dbReference type="InterPro" id="IPR036264">
    <property type="entry name" value="Bact_exopeptidase_dim_dom"/>
</dbReference>
<evidence type="ECO:0000256" key="3">
    <source>
        <dbReference type="ARBA" id="ARBA00022670"/>
    </source>
</evidence>
<protein>
    <recommendedName>
        <fullName evidence="8">Peptidase T</fullName>
        <ecNumber evidence="8">3.4.11.4</ecNumber>
    </recommendedName>
</protein>
<dbReference type="NCBIfam" id="NF003976">
    <property type="entry name" value="PRK05469.1"/>
    <property type="match status" value="1"/>
</dbReference>
<dbReference type="Pfam" id="PF01546">
    <property type="entry name" value="Peptidase_M20"/>
    <property type="match status" value="1"/>
</dbReference>
<keyword evidence="7" id="KW-0482">Metalloprotease</keyword>
<keyword evidence="3" id="KW-0645">Protease</keyword>
<dbReference type="Gene3D" id="3.30.70.360">
    <property type="match status" value="1"/>
</dbReference>
<proteinExistence type="inferred from homology"/>
<evidence type="ECO:0000256" key="8">
    <source>
        <dbReference type="NCBIfam" id="TIGR01882"/>
    </source>
</evidence>
<dbReference type="RefSeq" id="WP_113744848.1">
    <property type="nucleotide sequence ID" value="NZ_UAPU01000005.1"/>
</dbReference>
<dbReference type="PANTHER" id="PTHR42994">
    <property type="entry name" value="PEPTIDASE T"/>
    <property type="match status" value="1"/>
</dbReference>
<dbReference type="InterPro" id="IPR011650">
    <property type="entry name" value="Peptidase_M20_dimer"/>
</dbReference>
<accession>A0A2X0VKS9</accession>
<evidence type="ECO:0000313" key="10">
    <source>
        <dbReference type="EMBL" id="SPT70819.1"/>
    </source>
</evidence>
<dbReference type="GO" id="GO:0006518">
    <property type="term" value="P:peptide metabolic process"/>
    <property type="evidence" value="ECO:0007669"/>
    <property type="project" value="InterPro"/>
</dbReference>
<evidence type="ECO:0000313" key="11">
    <source>
        <dbReference type="Proteomes" id="UP000250086"/>
    </source>
</evidence>
<evidence type="ECO:0000256" key="7">
    <source>
        <dbReference type="ARBA" id="ARBA00023049"/>
    </source>
</evidence>
<keyword evidence="6" id="KW-0862">Zinc</keyword>
<dbReference type="NCBIfam" id="TIGR01882">
    <property type="entry name" value="peptidase-T"/>
    <property type="match status" value="1"/>
</dbReference>
<evidence type="ECO:0000259" key="9">
    <source>
        <dbReference type="Pfam" id="PF07687"/>
    </source>
</evidence>
<dbReference type="SUPFAM" id="SSF53187">
    <property type="entry name" value="Zn-dependent exopeptidases"/>
    <property type="match status" value="1"/>
</dbReference>
<dbReference type="SUPFAM" id="SSF55031">
    <property type="entry name" value="Bacterial exopeptidase dimerisation domain"/>
    <property type="match status" value="1"/>
</dbReference>
<dbReference type="GO" id="GO:0045148">
    <property type="term" value="F:tripeptide aminopeptidase activity"/>
    <property type="evidence" value="ECO:0007669"/>
    <property type="project" value="UniProtKB-UniRule"/>
</dbReference>
<organism evidence="10 11">
    <name type="scientific">Anaerobiospirillum thomasii</name>
    <dbReference type="NCBI Taxonomy" id="179995"/>
    <lineage>
        <taxon>Bacteria</taxon>
        <taxon>Pseudomonadati</taxon>
        <taxon>Pseudomonadota</taxon>
        <taxon>Gammaproteobacteria</taxon>
        <taxon>Aeromonadales</taxon>
        <taxon>Succinivibrionaceae</taxon>
        <taxon>Anaerobiospirillum</taxon>
    </lineage>
</organism>
<feature type="domain" description="Peptidase M20 dimerisation" evidence="9">
    <location>
        <begin position="221"/>
        <end position="322"/>
    </location>
</feature>
<dbReference type="OrthoDB" id="9804934at2"/>
<keyword evidence="5 10" id="KW-0378">Hydrolase</keyword>
<keyword evidence="4" id="KW-0479">Metal-binding</keyword>
<evidence type="ECO:0000256" key="5">
    <source>
        <dbReference type="ARBA" id="ARBA00022801"/>
    </source>
</evidence>
<keyword evidence="11" id="KW-1185">Reference proteome</keyword>
<dbReference type="InterPro" id="IPR001261">
    <property type="entry name" value="ArgE/DapE_CS"/>
</dbReference>
<reference evidence="10 11" key="1">
    <citation type="submission" date="2018-06" db="EMBL/GenBank/DDBJ databases">
        <authorList>
            <consortium name="Pathogen Informatics"/>
            <person name="Doyle S."/>
        </authorList>
    </citation>
    <scope>NUCLEOTIDE SEQUENCE [LARGE SCALE GENOMIC DNA]</scope>
    <source>
        <strain evidence="10 11">NCTC13093</strain>
    </source>
</reference>
<evidence type="ECO:0000256" key="1">
    <source>
        <dbReference type="ARBA" id="ARBA00001947"/>
    </source>
</evidence>
<evidence type="ECO:0000256" key="4">
    <source>
        <dbReference type="ARBA" id="ARBA00022723"/>
    </source>
</evidence>
<evidence type="ECO:0000256" key="2">
    <source>
        <dbReference type="ARBA" id="ARBA00009692"/>
    </source>
</evidence>
<dbReference type="GO" id="GO:0008237">
    <property type="term" value="F:metallopeptidase activity"/>
    <property type="evidence" value="ECO:0007669"/>
    <property type="project" value="UniProtKB-KW"/>
</dbReference>
<dbReference type="EC" id="3.4.11.4" evidence="8"/>
<comment type="similarity">
    <text evidence="2">Belongs to the peptidase M20B family.</text>
</comment>
<dbReference type="GO" id="GO:0008270">
    <property type="term" value="F:zinc ion binding"/>
    <property type="evidence" value="ECO:0007669"/>
    <property type="project" value="InterPro"/>
</dbReference>
<dbReference type="AlphaFoldDB" id="A0A2X0VKS9"/>
<dbReference type="Proteomes" id="UP000250086">
    <property type="component" value="Unassembled WGS sequence"/>
</dbReference>
<dbReference type="GO" id="GO:0006508">
    <property type="term" value="P:proteolysis"/>
    <property type="evidence" value="ECO:0007669"/>
    <property type="project" value="UniProtKB-UniRule"/>
</dbReference>
<name>A0A2X0VKS9_9GAMM</name>
<dbReference type="InterPro" id="IPR010161">
    <property type="entry name" value="Peptidase_M20B"/>
</dbReference>
<dbReference type="Gene3D" id="3.40.630.10">
    <property type="entry name" value="Zn peptidases"/>
    <property type="match status" value="1"/>
</dbReference>
<sequence length="422" mass="46136">METQKGNYTYLTNLRSNDRLVDTFADLITFDTRAEPKSDNSPSSIGQLRLGANILKRINNMGFKGVQNQHGAIIVHVPPTAGCQNVQRLCLLSHLDTACDASGANVNARLVKNLTHDAIELDNGLIIDESICPELCEHKGDDIIITDGTTLLGADDKAGVAVMLHLLETLANENIEHGPLCFAFTVDEEIGRSCNSISLTELDSDFAVTIDGCNIGELDVATFNAKEAVFDIKGLSIHTAVAYKKLVNAAKIASQIVSELPDNESPEQTYGLDGFYHVHEISGSVQSATVRLIVRDFDKDGIERRANFLRSLESRFNEMYGPGCVSLSIYDQYENMAKVLKKNPKILELCREAFAMCDVVVKENYVRGGTDGSHLCAMGLPCPNIFTGALNCHGPYECLPVKSLHKSYEVALQLVKLVALEK</sequence>
<gene>
    <name evidence="10" type="primary">pepT_2</name>
    <name evidence="10" type="ORF">NCTC13093_02243</name>
</gene>
<dbReference type="PROSITE" id="PS00759">
    <property type="entry name" value="ARGE_DAPE_CPG2_2"/>
    <property type="match status" value="1"/>
</dbReference>
<dbReference type="InterPro" id="IPR002933">
    <property type="entry name" value="Peptidase_M20"/>
</dbReference>
<comment type="cofactor">
    <cofactor evidence="1">
        <name>Zn(2+)</name>
        <dbReference type="ChEBI" id="CHEBI:29105"/>
    </cofactor>
</comment>
<keyword evidence="10" id="KW-0031">Aminopeptidase</keyword>
<dbReference type="PANTHER" id="PTHR42994:SF1">
    <property type="entry name" value="PEPTIDASE T"/>
    <property type="match status" value="1"/>
</dbReference>
<dbReference type="Pfam" id="PF07687">
    <property type="entry name" value="M20_dimer"/>
    <property type="match status" value="1"/>
</dbReference>